<dbReference type="EMBL" id="QPIZ01000021">
    <property type="protein sequence ID" value="RCW30616.1"/>
    <property type="molecule type" value="Genomic_DNA"/>
</dbReference>
<organism evidence="2 3">
    <name type="scientific">Marinilabilia salmonicolor</name>
    <dbReference type="NCBI Taxonomy" id="989"/>
    <lineage>
        <taxon>Bacteria</taxon>
        <taxon>Pseudomonadati</taxon>
        <taxon>Bacteroidota</taxon>
        <taxon>Bacteroidia</taxon>
        <taxon>Marinilabiliales</taxon>
        <taxon>Marinilabiliaceae</taxon>
        <taxon>Marinilabilia</taxon>
    </lineage>
</organism>
<dbReference type="Proteomes" id="UP000252733">
    <property type="component" value="Unassembled WGS sequence"/>
</dbReference>
<gene>
    <name evidence="2" type="ORF">DFO77_12153</name>
</gene>
<dbReference type="AlphaFoldDB" id="A0A2T0XTR9"/>
<sequence length="169" mass="19777">MKHFNYLIVILFVMGQAFVVPANAQEDNKESRIERLKSQKVAFLTERIGLSAEDAQKFWPVYNEMSEKMDQLWSEKMSNINKLYRSDSELSASEKETAVDNYINYEVEKARVEKQYHEKFKKILTIDQVIKLYGAEHEFKKKMLHLIRKGKESSCEGCDELSPENIAKT</sequence>
<evidence type="ECO:0000313" key="3">
    <source>
        <dbReference type="Proteomes" id="UP000252733"/>
    </source>
</evidence>
<keyword evidence="1" id="KW-0732">Signal</keyword>
<protein>
    <recommendedName>
        <fullName evidence="4">LTXXQ motif family protein</fullName>
    </recommendedName>
</protein>
<keyword evidence="3" id="KW-1185">Reference proteome</keyword>
<evidence type="ECO:0008006" key="4">
    <source>
        <dbReference type="Google" id="ProtNLM"/>
    </source>
</evidence>
<dbReference type="OrthoDB" id="675330at2"/>
<feature type="signal peptide" evidence="1">
    <location>
        <begin position="1"/>
        <end position="24"/>
    </location>
</feature>
<name>A0A2T0XTR9_9BACT</name>
<feature type="chain" id="PRO_5030056739" description="LTXXQ motif family protein" evidence="1">
    <location>
        <begin position="25"/>
        <end position="169"/>
    </location>
</feature>
<reference evidence="2 3" key="1">
    <citation type="submission" date="2018-07" db="EMBL/GenBank/DDBJ databases">
        <title>Freshwater and sediment microbial communities from various areas in North America, analyzing microbe dynamics in response to fracking.</title>
        <authorList>
            <person name="Lamendella R."/>
        </authorList>
    </citation>
    <scope>NUCLEOTIDE SEQUENCE [LARGE SCALE GENOMIC DNA]</scope>
    <source>
        <strain evidence="2 3">160A</strain>
    </source>
</reference>
<accession>A0A2T0XTR9</accession>
<proteinExistence type="predicted"/>
<dbReference type="RefSeq" id="WP_106151567.1">
    <property type="nucleotide sequence ID" value="NZ_PVTS01000001.1"/>
</dbReference>
<comment type="caution">
    <text evidence="2">The sequence shown here is derived from an EMBL/GenBank/DDBJ whole genome shotgun (WGS) entry which is preliminary data.</text>
</comment>
<evidence type="ECO:0000313" key="2">
    <source>
        <dbReference type="EMBL" id="RCW30616.1"/>
    </source>
</evidence>
<dbReference type="STRING" id="1168289.GCA_000259075_01360"/>
<evidence type="ECO:0000256" key="1">
    <source>
        <dbReference type="SAM" id="SignalP"/>
    </source>
</evidence>